<comment type="caution">
    <text evidence="1">The sequence shown here is derived from an EMBL/GenBank/DDBJ whole genome shotgun (WGS) entry which is preliminary data.</text>
</comment>
<sequence length="77" mass="8522">MRYQAAPITDCAASLQRGGILTPGQGIVKPFFCPDNQLLLIYTRRATKAKLTTKHYANTIRLDQPQVSGHPPVGMRK</sequence>
<gene>
    <name evidence="1" type="ORF">QWF21_09765</name>
</gene>
<evidence type="ECO:0000313" key="1">
    <source>
        <dbReference type="EMBL" id="MEE2024532.1"/>
    </source>
</evidence>
<accession>A0ABU7JFX6</accession>
<evidence type="ECO:0000313" key="2">
    <source>
        <dbReference type="Proteomes" id="UP001339167"/>
    </source>
</evidence>
<dbReference type="Proteomes" id="UP001339167">
    <property type="component" value="Unassembled WGS sequence"/>
</dbReference>
<name>A0ABU7JFX6_9GAMM</name>
<proteinExistence type="predicted"/>
<organism evidence="1 2">
    <name type="scientific">Alkalimonas mucilaginosa</name>
    <dbReference type="NCBI Taxonomy" id="3057676"/>
    <lineage>
        <taxon>Bacteria</taxon>
        <taxon>Pseudomonadati</taxon>
        <taxon>Pseudomonadota</taxon>
        <taxon>Gammaproteobacteria</taxon>
        <taxon>Alkalimonas</taxon>
    </lineage>
</organism>
<dbReference type="RefSeq" id="WP_330087863.1">
    <property type="nucleotide sequence ID" value="NZ_JAUGZK010000006.1"/>
</dbReference>
<keyword evidence="2" id="KW-1185">Reference proteome</keyword>
<reference evidence="1 2" key="1">
    <citation type="submission" date="2023-06" db="EMBL/GenBank/DDBJ databases">
        <title>Alkalimonas sp., MEB004 an alkaliphilic bacterium isolated from Lonar Lake, India.</title>
        <authorList>
            <person name="Joshi A."/>
            <person name="Thite S."/>
        </authorList>
    </citation>
    <scope>NUCLEOTIDE SEQUENCE [LARGE SCALE GENOMIC DNA]</scope>
    <source>
        <strain evidence="1 2">MEB004</strain>
    </source>
</reference>
<dbReference type="EMBL" id="JAUGZK010000006">
    <property type="protein sequence ID" value="MEE2024532.1"/>
    <property type="molecule type" value="Genomic_DNA"/>
</dbReference>
<protein>
    <submittedName>
        <fullName evidence="1">Uncharacterized protein</fullName>
    </submittedName>
</protein>